<dbReference type="Pfam" id="PF02223">
    <property type="entry name" value="Thymidylate_kin"/>
    <property type="match status" value="1"/>
</dbReference>
<comment type="caution">
    <text evidence="2">The sequence shown here is derived from an EMBL/GenBank/DDBJ whole genome shotgun (WGS) entry which is preliminary data.</text>
</comment>
<name>A0A3E1EZP9_9FLAO</name>
<protein>
    <recommendedName>
        <fullName evidence="1">Thymidylate kinase-like domain-containing protein</fullName>
    </recommendedName>
</protein>
<feature type="domain" description="Thymidylate kinase-like" evidence="1">
    <location>
        <begin position="572"/>
        <end position="752"/>
    </location>
</feature>
<evidence type="ECO:0000313" key="2">
    <source>
        <dbReference type="EMBL" id="RFC55040.1"/>
    </source>
</evidence>
<dbReference type="InterPro" id="IPR011009">
    <property type="entry name" value="Kinase-like_dom_sf"/>
</dbReference>
<dbReference type="SUPFAM" id="SSF52540">
    <property type="entry name" value="P-loop containing nucleoside triphosphate hydrolases"/>
    <property type="match status" value="1"/>
</dbReference>
<dbReference type="InterPro" id="IPR039430">
    <property type="entry name" value="Thymidylate_kin-like_dom"/>
</dbReference>
<dbReference type="OrthoDB" id="2088152at2"/>
<dbReference type="EMBL" id="QURB01000002">
    <property type="protein sequence ID" value="RFC55040.1"/>
    <property type="molecule type" value="Genomic_DNA"/>
</dbReference>
<keyword evidence="3" id="KW-1185">Reference proteome</keyword>
<evidence type="ECO:0000313" key="3">
    <source>
        <dbReference type="Proteomes" id="UP000257127"/>
    </source>
</evidence>
<proteinExistence type="predicted"/>
<dbReference type="Gene3D" id="3.40.50.300">
    <property type="entry name" value="P-loop containing nucleotide triphosphate hydrolases"/>
    <property type="match status" value="1"/>
</dbReference>
<organism evidence="2 3">
    <name type="scientific">Brumimicrobium aurantiacum</name>
    <dbReference type="NCBI Taxonomy" id="1737063"/>
    <lineage>
        <taxon>Bacteria</taxon>
        <taxon>Pseudomonadati</taxon>
        <taxon>Bacteroidota</taxon>
        <taxon>Flavobacteriia</taxon>
        <taxon>Flavobacteriales</taxon>
        <taxon>Crocinitomicaceae</taxon>
        <taxon>Brumimicrobium</taxon>
    </lineage>
</organism>
<dbReference type="SUPFAM" id="SSF56112">
    <property type="entry name" value="Protein kinase-like (PK-like)"/>
    <property type="match status" value="1"/>
</dbReference>
<dbReference type="AlphaFoldDB" id="A0A3E1EZP9"/>
<sequence>MNKDLAKIGLHIGKTSKQSMVLYFINNPDGSPRWIWNAKNKRPDFLRFYNVSSFKSKIFSLMIKLIFLTRLQHLIFGKHSIKAYRDEAHCLSEFTKGDFALFTGTTGPNRKLVLFAQDQFIKVGLTILSIQALENELFNLKNITTNSAVEVPKCKKISDGIISFSDIGKNGKRSNTFSKTHAQGLHELYKQHPTTIKTFGQSEIFQESINQLHKYKLEANKIEMNNIIDKLELLVNDLAQIELRFNWNHRDFTPWNCYASKNQVKIYDFELAHSALPFGFDAFHYVMQQGIMVDRSSWSDLKPLLASAFQDLKSVFGNGNEKFEDHLKAYLLVNIAYHIDLYSRQEKWHQQIYWLLNTWNEALSDLIQNETNSRGLVIGDVFDFLQNEEYAAVKFPDIQPKTLSENSDIDLLVYKATSQRLIQYIEGHALVKKVNQKAQSNMTRLLIVLQNDQILALDLIWKLKVKALEFMSVQQAITAAQTNVYGVKKLFLKDHLNYLNCFYGLNNSSIPEKYQSDFDSNQEIVTETQELKQKIKNLPQNKGISRLINKVNYFTDTLGQFVFQKGLIITFSGVDGAGKSTIIENTKKELEKKLRKKVVVIRHRPSLLPILSAYTHGKEKAEKIAATTLPRQGKNSSFLSSLIRFSYYYTDYFFGQFYVYVKHVMRGEIVLYDRYYFDFINDSLRSNILLPKWLTKAGYKLLLKPNLNFFLYADAATILKRKKELDEKAINSLTKDYFNLFTELDKKSKGKYFLIENLHLQETMSFIASKTNPQIL</sequence>
<accession>A0A3E1EZP9</accession>
<evidence type="ECO:0000259" key="1">
    <source>
        <dbReference type="Pfam" id="PF02223"/>
    </source>
</evidence>
<dbReference type="InterPro" id="IPR027417">
    <property type="entry name" value="P-loop_NTPase"/>
</dbReference>
<dbReference type="Proteomes" id="UP000257127">
    <property type="component" value="Unassembled WGS sequence"/>
</dbReference>
<dbReference type="RefSeq" id="WP_116880019.1">
    <property type="nucleotide sequence ID" value="NZ_QURB01000002.1"/>
</dbReference>
<gene>
    <name evidence="2" type="ORF">DXU93_04260</name>
</gene>
<reference evidence="2 3" key="1">
    <citation type="submission" date="2018-08" db="EMBL/GenBank/DDBJ databases">
        <title>The draft genome squence of Brumimicrobium sp. N62.</title>
        <authorList>
            <person name="Du Z.-J."/>
            <person name="Luo H.-R."/>
        </authorList>
    </citation>
    <scope>NUCLEOTIDE SEQUENCE [LARGE SCALE GENOMIC DNA]</scope>
    <source>
        <strain evidence="2 3">N62</strain>
    </source>
</reference>